<protein>
    <recommendedName>
        <fullName evidence="1">Cell division coordinator CpoB</fullName>
    </recommendedName>
</protein>
<dbReference type="GO" id="GO:0043093">
    <property type="term" value="P:FtsZ-dependent cytokinesis"/>
    <property type="evidence" value="ECO:0007669"/>
    <property type="project" value="UniProtKB-UniRule"/>
</dbReference>
<gene>
    <name evidence="1" type="primary">cpoB</name>
    <name evidence="4" type="ORF">BCF53_108152</name>
</gene>
<dbReference type="InterPro" id="IPR034706">
    <property type="entry name" value="CpoB"/>
</dbReference>
<dbReference type="Pfam" id="PF13174">
    <property type="entry name" value="TPR_6"/>
    <property type="match status" value="1"/>
</dbReference>
<comment type="function">
    <text evidence="1">Mediates coordination of peptidoglycan synthesis and outer membrane constriction during cell division.</text>
</comment>
<dbReference type="Proteomes" id="UP000295793">
    <property type="component" value="Unassembled WGS sequence"/>
</dbReference>
<sequence precursor="true">MTKRVNISAACLGGTFLICSLFASAEVPVVQSQADHVATSSSAVPLNRTQNTNGPSTELIETLMFQVQQLESTVAEQRGLIEELSYQVQVLQQEQKERYIDLDNRIQSIQQQAVTTAATTQAVPVTDDAQTALTDEEILAQYNAATALMQERKFDESIARLSEFAQQHPDHPLTPNAWYWTGEIYLVQRQVESARTSFEKVVADYPDHAKVSDSLYKLGVIAQQGSKPELAKTYFERVIKDYPSTQSAKLSEARLNSN</sequence>
<dbReference type="AlphaFoldDB" id="A0A4R3I4S2"/>
<keyword evidence="1" id="KW-0132">Cell division</keyword>
<dbReference type="OrthoDB" id="9768142at2"/>
<dbReference type="InterPro" id="IPR032519">
    <property type="entry name" value="YbgF_tri"/>
</dbReference>
<feature type="domain" description="YbgF trimerisation" evidence="3">
    <location>
        <begin position="63"/>
        <end position="114"/>
    </location>
</feature>
<dbReference type="InterPro" id="IPR014162">
    <property type="entry name" value="CpoB_C"/>
</dbReference>
<comment type="subcellular location">
    <subcellularLocation>
        <location evidence="1">Periplasm</location>
    </subcellularLocation>
</comment>
<keyword evidence="2" id="KW-0802">TPR repeat</keyword>
<dbReference type="Gene3D" id="1.25.40.10">
    <property type="entry name" value="Tetratricopeptide repeat domain"/>
    <property type="match status" value="1"/>
</dbReference>
<comment type="similarity">
    <text evidence="1">Belongs to the CpoB family.</text>
</comment>
<evidence type="ECO:0000256" key="1">
    <source>
        <dbReference type="HAMAP-Rule" id="MF_02066"/>
    </source>
</evidence>
<evidence type="ECO:0000313" key="4">
    <source>
        <dbReference type="EMBL" id="TCS40787.1"/>
    </source>
</evidence>
<dbReference type="Pfam" id="PF16331">
    <property type="entry name" value="TolA_bind_tri"/>
    <property type="match status" value="1"/>
</dbReference>
<dbReference type="GO" id="GO:0070206">
    <property type="term" value="P:protein trimerization"/>
    <property type="evidence" value="ECO:0007669"/>
    <property type="project" value="InterPro"/>
</dbReference>
<reference evidence="4 5" key="1">
    <citation type="submission" date="2019-03" db="EMBL/GenBank/DDBJ databases">
        <title>Genomic Encyclopedia of Archaeal and Bacterial Type Strains, Phase II (KMG-II): from individual species to whole genera.</title>
        <authorList>
            <person name="Goeker M."/>
        </authorList>
    </citation>
    <scope>NUCLEOTIDE SEQUENCE [LARGE SCALE GENOMIC DNA]</scope>
    <source>
        <strain evidence="4 5">DSM 15388</strain>
    </source>
</reference>
<evidence type="ECO:0000259" key="3">
    <source>
        <dbReference type="Pfam" id="PF16331"/>
    </source>
</evidence>
<feature type="signal peptide" evidence="1">
    <location>
        <begin position="1"/>
        <end position="25"/>
    </location>
</feature>
<evidence type="ECO:0000313" key="5">
    <source>
        <dbReference type="Proteomes" id="UP000295793"/>
    </source>
</evidence>
<feature type="repeat" description="TPR" evidence="2">
    <location>
        <begin position="175"/>
        <end position="208"/>
    </location>
</feature>
<dbReference type="InterPro" id="IPR019734">
    <property type="entry name" value="TPR_rpt"/>
</dbReference>
<dbReference type="HAMAP" id="MF_02066">
    <property type="entry name" value="CpoB"/>
    <property type="match status" value="1"/>
</dbReference>
<accession>A0A4R3I4S2</accession>
<dbReference type="EMBL" id="SLZR01000008">
    <property type="protein sequence ID" value="TCS40787.1"/>
    <property type="molecule type" value="Genomic_DNA"/>
</dbReference>
<feature type="coiled-coil region" evidence="1">
    <location>
        <begin position="67"/>
        <end position="112"/>
    </location>
</feature>
<keyword evidence="1" id="KW-0175">Coiled coil</keyword>
<dbReference type="Gene3D" id="1.20.5.110">
    <property type="match status" value="1"/>
</dbReference>
<feature type="chain" id="PRO_5021052406" description="Cell division coordinator CpoB" evidence="1">
    <location>
        <begin position="26"/>
        <end position="258"/>
    </location>
</feature>
<proteinExistence type="inferred from homology"/>
<keyword evidence="1" id="KW-0732">Signal</keyword>
<dbReference type="SUPFAM" id="SSF48452">
    <property type="entry name" value="TPR-like"/>
    <property type="match status" value="1"/>
</dbReference>
<organism evidence="4 5">
    <name type="scientific">Reinekea marinisedimentorum</name>
    <dbReference type="NCBI Taxonomy" id="230495"/>
    <lineage>
        <taxon>Bacteria</taxon>
        <taxon>Pseudomonadati</taxon>
        <taxon>Pseudomonadota</taxon>
        <taxon>Gammaproteobacteria</taxon>
        <taxon>Oceanospirillales</taxon>
        <taxon>Saccharospirillaceae</taxon>
        <taxon>Reinekea</taxon>
    </lineage>
</organism>
<dbReference type="InterPro" id="IPR011990">
    <property type="entry name" value="TPR-like_helical_dom_sf"/>
</dbReference>
<keyword evidence="1" id="KW-0131">Cell cycle</keyword>
<evidence type="ECO:0000256" key="2">
    <source>
        <dbReference type="PROSITE-ProRule" id="PRU00339"/>
    </source>
</evidence>
<dbReference type="NCBIfam" id="TIGR02795">
    <property type="entry name" value="tol_pal_ybgF"/>
    <property type="match status" value="1"/>
</dbReference>
<dbReference type="PROSITE" id="PS50005">
    <property type="entry name" value="TPR"/>
    <property type="match status" value="1"/>
</dbReference>
<dbReference type="GO" id="GO:0030288">
    <property type="term" value="C:outer membrane-bounded periplasmic space"/>
    <property type="evidence" value="ECO:0007669"/>
    <property type="project" value="UniProtKB-UniRule"/>
</dbReference>
<dbReference type="Pfam" id="PF13432">
    <property type="entry name" value="TPR_16"/>
    <property type="match status" value="1"/>
</dbReference>
<comment type="caution">
    <text evidence="4">The sequence shown here is derived from an EMBL/GenBank/DDBJ whole genome shotgun (WGS) entry which is preliminary data.</text>
</comment>
<keyword evidence="1" id="KW-0574">Periplasm</keyword>
<keyword evidence="5" id="KW-1185">Reference proteome</keyword>
<name>A0A4R3I4S2_9GAMM</name>